<organism evidence="4">
    <name type="scientific">Chromera velia CCMP2878</name>
    <dbReference type="NCBI Taxonomy" id="1169474"/>
    <lineage>
        <taxon>Eukaryota</taxon>
        <taxon>Sar</taxon>
        <taxon>Alveolata</taxon>
        <taxon>Colpodellida</taxon>
        <taxon>Chromeraceae</taxon>
        <taxon>Chromera</taxon>
    </lineage>
</organism>
<dbReference type="InterPro" id="IPR043502">
    <property type="entry name" value="DNA/RNA_pol_sf"/>
</dbReference>
<accession>A0A0G4FKD4</accession>
<dbReference type="InterPro" id="IPR053134">
    <property type="entry name" value="RNA-dir_DNA_polymerase"/>
</dbReference>
<dbReference type="VEuPathDB" id="CryptoDB:Cvel_3454"/>
<dbReference type="Gene3D" id="3.30.70.270">
    <property type="match status" value="1"/>
</dbReference>
<dbReference type="Pfam" id="PF00078">
    <property type="entry name" value="RVT_1"/>
    <property type="match status" value="1"/>
</dbReference>
<evidence type="ECO:0000259" key="3">
    <source>
        <dbReference type="PROSITE" id="PS50878"/>
    </source>
</evidence>
<gene>
    <name evidence="4" type="ORF">Cvel_3454</name>
</gene>
<sequence length="855" mass="93518">MVLFHFGNSFFLDGRLLPLDSYGWRRVSLLRSSSAFPPSSVVSSSSFAAEQQVEKYVEAISCCDQNLAVLAKGQVWIKDSRSITPSNVKECIEIPVRPLVVGLSVRISTLACGAYHALMASQEAGVSWGYGRNAEGQIGTGDFRDRDSPSEIFRVGEEGRGVEIRVVAGHFHSFFLLRNGLAQAHSVLLSATGSRRAEETGTRTVSEEERKTRGDGEVGREEPRRSHIQRSNMLACGANRYGQTGTGVGPSYTHEGDSQGTQGRETILPESVCRLACVPVPMNVPLPRRSSSSADRGKVLAKEREEEEGDFQTEGEVWVQVSGGATHSCGLTSDGRVASWGSNLHGQLFMGEGAESSRVQTVTSPEEVRVQWYGDLEDEEEDEGFGERVSGSGGKEGTSSCSAVACGVWNSVFLSSDGRVAVSGCGPSLASPETSFVHSGKKENETAPLAVQCQRKGFLIFRQGVAAEEAEGERLSAETAAFLPPGVRSVACGSSVCACVAAVRGRVRTAREGDDGSTQIVRRDVQKAFIWGLGLSSEAFARKCGCEIRETKFDLTAYGGANVEVVGEITLFLSHPQSTLPVLPWDVLITRGSNIELLLGLDFLSNKKDVTFNLKNNRMIYSHFPVFPLSSIISLQQQPVSIMQCSSIPPRQAEVEIVCSVDGKEIVHEVHTTGPPIRWYHDRVAYSQREMLREELKQMEEAGLIKPSSSIWATLVTVVLVPKPDETIHFCFDFRKLNAATQKDGFPMPRIDEVVHLVEGASVFTVLDVSSGFWQIGMREQNKEKTTFVTPFGLYQFKVMAQGLINAPATFQQAMQLVLLGLPRELALVYIDDLIIFLKDFDSYLKDLRTLLDRV</sequence>
<dbReference type="InterPro" id="IPR043128">
    <property type="entry name" value="Rev_trsase/Diguanyl_cyclase"/>
</dbReference>
<dbReference type="Gene3D" id="3.10.10.10">
    <property type="entry name" value="HIV Type 1 Reverse Transcriptase, subunit A, domain 1"/>
    <property type="match status" value="1"/>
</dbReference>
<dbReference type="InterPro" id="IPR009091">
    <property type="entry name" value="RCC1/BLIP-II"/>
</dbReference>
<feature type="region of interest" description="Disordered" evidence="2">
    <location>
        <begin position="288"/>
        <end position="313"/>
    </location>
</feature>
<feature type="repeat" description="RCC1" evidence="1">
    <location>
        <begin position="125"/>
        <end position="179"/>
    </location>
</feature>
<protein>
    <recommendedName>
        <fullName evidence="3">Reverse transcriptase domain-containing protein</fullName>
    </recommendedName>
</protein>
<dbReference type="Pfam" id="PF13540">
    <property type="entry name" value="RCC1_2"/>
    <property type="match status" value="1"/>
</dbReference>
<dbReference type="Gene3D" id="2.40.70.10">
    <property type="entry name" value="Acid Proteases"/>
    <property type="match status" value="1"/>
</dbReference>
<dbReference type="PANTHER" id="PTHR24559:SF444">
    <property type="entry name" value="REVERSE TRANSCRIPTASE DOMAIN-CONTAINING PROTEIN"/>
    <property type="match status" value="1"/>
</dbReference>
<feature type="domain" description="Reverse transcriptase" evidence="3">
    <location>
        <begin position="702"/>
        <end position="855"/>
    </location>
</feature>
<evidence type="ECO:0000256" key="2">
    <source>
        <dbReference type="SAM" id="MobiDB-lite"/>
    </source>
</evidence>
<dbReference type="EMBL" id="CDMZ01000440">
    <property type="protein sequence ID" value="CEM14293.1"/>
    <property type="molecule type" value="Genomic_DNA"/>
</dbReference>
<reference evidence="4" key="1">
    <citation type="submission" date="2014-11" db="EMBL/GenBank/DDBJ databases">
        <authorList>
            <person name="Otto D Thomas"/>
            <person name="Naeem Raeece"/>
        </authorList>
    </citation>
    <scope>NUCLEOTIDE SEQUENCE</scope>
</reference>
<feature type="repeat" description="RCC1" evidence="1">
    <location>
        <begin position="335"/>
        <end position="417"/>
    </location>
</feature>
<dbReference type="Gene3D" id="2.130.10.30">
    <property type="entry name" value="Regulator of chromosome condensation 1/beta-lactamase-inhibitor protein II"/>
    <property type="match status" value="2"/>
</dbReference>
<dbReference type="InterPro" id="IPR000477">
    <property type="entry name" value="RT_dom"/>
</dbReference>
<name>A0A0G4FKD4_9ALVE</name>
<proteinExistence type="predicted"/>
<dbReference type="AlphaFoldDB" id="A0A0G4FKD4"/>
<dbReference type="InterPro" id="IPR021109">
    <property type="entry name" value="Peptidase_aspartic_dom_sf"/>
</dbReference>
<dbReference type="CDD" id="cd01647">
    <property type="entry name" value="RT_LTR"/>
    <property type="match status" value="1"/>
</dbReference>
<feature type="region of interest" description="Disordered" evidence="2">
    <location>
        <begin position="192"/>
        <end position="262"/>
    </location>
</feature>
<evidence type="ECO:0000313" key="4">
    <source>
        <dbReference type="EMBL" id="CEM14293.1"/>
    </source>
</evidence>
<dbReference type="SUPFAM" id="SSF50985">
    <property type="entry name" value="RCC1/BLIP-II"/>
    <property type="match status" value="1"/>
</dbReference>
<dbReference type="SUPFAM" id="SSF56672">
    <property type="entry name" value="DNA/RNA polymerases"/>
    <property type="match status" value="1"/>
</dbReference>
<feature type="compositionally biased region" description="Basic and acidic residues" evidence="2">
    <location>
        <begin position="195"/>
        <end position="225"/>
    </location>
</feature>
<evidence type="ECO:0000256" key="1">
    <source>
        <dbReference type="PROSITE-ProRule" id="PRU00235"/>
    </source>
</evidence>
<dbReference type="PROSITE" id="PS50878">
    <property type="entry name" value="RT_POL"/>
    <property type="match status" value="1"/>
</dbReference>
<dbReference type="PROSITE" id="PS50012">
    <property type="entry name" value="RCC1_3"/>
    <property type="match status" value="2"/>
</dbReference>
<dbReference type="PANTHER" id="PTHR24559">
    <property type="entry name" value="TRANSPOSON TY3-I GAG-POL POLYPROTEIN"/>
    <property type="match status" value="1"/>
</dbReference>
<dbReference type="InterPro" id="IPR000408">
    <property type="entry name" value="Reg_chr_condens"/>
</dbReference>
<feature type="compositionally biased region" description="Basic and acidic residues" evidence="2">
    <location>
        <begin position="295"/>
        <end position="304"/>
    </location>
</feature>